<keyword evidence="1" id="KW-0378">Hydrolase</keyword>
<keyword evidence="3" id="KW-0862">Zinc</keyword>
<dbReference type="Pfam" id="PF00271">
    <property type="entry name" value="Helicase_C"/>
    <property type="match status" value="1"/>
</dbReference>
<dbReference type="Proteomes" id="UP000295517">
    <property type="component" value="Chromosome"/>
</dbReference>
<gene>
    <name evidence="7" type="ORF">E3983_09355</name>
</gene>
<dbReference type="FunFam" id="3.40.50.300:FF:000533">
    <property type="entry name" value="Helicase, Snf2 family"/>
    <property type="match status" value="1"/>
</dbReference>
<evidence type="ECO:0000259" key="6">
    <source>
        <dbReference type="PROSITE" id="PS51194"/>
    </source>
</evidence>
<protein>
    <submittedName>
        <fullName evidence="7">DEAD/DEAH box helicase</fullName>
    </submittedName>
</protein>
<dbReference type="CDD" id="cd18012">
    <property type="entry name" value="DEXQc_arch_SWI2_SNF2"/>
    <property type="match status" value="1"/>
</dbReference>
<dbReference type="GO" id="GO:0004386">
    <property type="term" value="F:helicase activity"/>
    <property type="evidence" value="ECO:0007669"/>
    <property type="project" value="UniProtKB-KW"/>
</dbReference>
<evidence type="ECO:0000259" key="4">
    <source>
        <dbReference type="PROSITE" id="PS50966"/>
    </source>
</evidence>
<keyword evidence="3" id="KW-0863">Zinc-finger</keyword>
<dbReference type="InterPro" id="IPR049730">
    <property type="entry name" value="SNF2/RAD54-like_C"/>
</dbReference>
<organism evidence="7 8">
    <name type="scientific">Legionella israelensis</name>
    <dbReference type="NCBI Taxonomy" id="454"/>
    <lineage>
        <taxon>Bacteria</taxon>
        <taxon>Pseudomonadati</taxon>
        <taxon>Pseudomonadota</taxon>
        <taxon>Gammaproteobacteria</taxon>
        <taxon>Legionellales</taxon>
        <taxon>Legionellaceae</taxon>
        <taxon>Legionella</taxon>
    </lineage>
</organism>
<evidence type="ECO:0000313" key="7">
    <source>
        <dbReference type="EMBL" id="QBR84552.1"/>
    </source>
</evidence>
<dbReference type="GO" id="GO:0008270">
    <property type="term" value="F:zinc ion binding"/>
    <property type="evidence" value="ECO:0007669"/>
    <property type="project" value="UniProtKB-KW"/>
</dbReference>
<accession>A0AAX1EIA1</accession>
<dbReference type="SUPFAM" id="SSF52540">
    <property type="entry name" value="P-loop containing nucleoside triphosphate hydrolases"/>
    <property type="match status" value="2"/>
</dbReference>
<dbReference type="InterPro" id="IPR014001">
    <property type="entry name" value="Helicase_ATP-bd"/>
</dbReference>
<dbReference type="EMBL" id="CP038254">
    <property type="protein sequence ID" value="QBR84552.1"/>
    <property type="molecule type" value="Genomic_DNA"/>
</dbReference>
<keyword evidence="2 7" id="KW-0547">Nucleotide-binding</keyword>
<dbReference type="CDD" id="cd18793">
    <property type="entry name" value="SF2_C_SNF"/>
    <property type="match status" value="1"/>
</dbReference>
<evidence type="ECO:0000259" key="5">
    <source>
        <dbReference type="PROSITE" id="PS51192"/>
    </source>
</evidence>
<dbReference type="InterPro" id="IPR001650">
    <property type="entry name" value="Helicase_C-like"/>
</dbReference>
<dbReference type="InterPro" id="IPR038718">
    <property type="entry name" value="SNF2-like_sf"/>
</dbReference>
<dbReference type="PROSITE" id="PS50966">
    <property type="entry name" value="ZF_SWIM"/>
    <property type="match status" value="1"/>
</dbReference>
<dbReference type="InterPro" id="IPR000330">
    <property type="entry name" value="SNF2_N"/>
</dbReference>
<dbReference type="GO" id="GO:0005524">
    <property type="term" value="F:ATP binding"/>
    <property type="evidence" value="ECO:0007669"/>
    <property type="project" value="InterPro"/>
</dbReference>
<dbReference type="PROSITE" id="PS51194">
    <property type="entry name" value="HELICASE_CTER"/>
    <property type="match status" value="1"/>
</dbReference>
<feature type="domain" description="SWIM-type" evidence="4">
    <location>
        <begin position="52"/>
        <end position="87"/>
    </location>
</feature>
<dbReference type="Pfam" id="PF00176">
    <property type="entry name" value="SNF2-rel_dom"/>
    <property type="match status" value="1"/>
</dbReference>
<feature type="domain" description="Helicase C-terminal" evidence="6">
    <location>
        <begin position="925"/>
        <end position="1082"/>
    </location>
</feature>
<dbReference type="RefSeq" id="WP_135060767.1">
    <property type="nucleotide sequence ID" value="NZ_CP038254.1"/>
</dbReference>
<sequence>MLFEAISRMPHVFNDQNLLDGQEYFAQEKVLNIRFSEGLIKARVKGGSGQIYDVHMDLKNWPKQPAHCSCSFRMNCKHAAACLLTLHYARKNQTSQSLNLDKKLEGRIKQLRLQQVQKQEQSATHRLVYLIEPRFRQHEHYVVIRLALAKILKSGQLGRKITFHHLSEDKKRYFIAEDKSIIEQLLERHGCANSFDYFSLRNSDLLEAILQTGRAFFYHEQETAIRLKEPLSGHCTWQLLPDGRQHMLLKHQNQVLEPLLLNKPWYWNKNEFCFRRIDASYPLRPLHYLLTLQPLSFQETKAFTAKMEQYFPEFPKPLHYQRSEERHIIPKAYLRFDSIPLTQSLSKQEQYHKPPRQLLIIRPQFLYDGLNINAQDSWRKLFKLKDDVLQIYPRNDDFERLKMKELSSFLVFRSPTPYEKKCAKPGSGFFFVLDGFANSSDLNVLYQDIIPALKQENWQIYYDSSLYEEIIEADEVEWFSELAEQGHEFFSYQLGILIDGKSVNIVPLVAQLINKYGGGDALTQLPDQQYVKLPLGEGKVLQIALGRIKSLIELLIQYGVRRIDRGDKVLEIHRYQLMLMQEAEQAMEIISLRWQGAEELRHRLLNLMDKNQFSIVDVPKGLTACLRDYQREGLSWLQWLRQNHFGGVLADDMGLGKTIQTLAHLQYEKEAGRMKRTSLLIAPTSLVGNWQAEAKRFTPCLKVIVFHGNERHQVKFTDYDLVITTYGLVQRDKSHFLDKPFYYFILDESQFIKNARTKTTQIIQQIRAEHRLCLTGTPIENHLGELWSLFHFLMPGLLGDHRQFRQWFRTPIEKYGDEMKKNVLSNRIKPFMLRRTKNEVAKELPSKTEMTHLIEITDAQRDIYEAIRMSMEKKVRDAIVKQGFGKSHIILLDALLKLRQICCDPRLISLPEANMAHGSSAKLEALMTLLDNLMEEGRRVLVFSQFTSMLKLIEKELIARQYNYLKLTGQTRNRQELVERFQQGKIPVFLISLKAGGTGLNLTQADTVIHYDPWWNPAVEDQATDRSHRIGQENPVFVYKLITQGTVEEVILNMQKKKRHLMQAVLSSNTSAMMSLTEQDIAEFFAPMS</sequence>
<name>A0AAX1EIA1_9GAMM</name>
<evidence type="ECO:0000256" key="1">
    <source>
        <dbReference type="ARBA" id="ARBA00022801"/>
    </source>
</evidence>
<evidence type="ECO:0000313" key="8">
    <source>
        <dbReference type="Proteomes" id="UP000295517"/>
    </source>
</evidence>
<dbReference type="Gene3D" id="3.40.50.300">
    <property type="entry name" value="P-loop containing nucleotide triphosphate hydrolases"/>
    <property type="match status" value="1"/>
</dbReference>
<proteinExistence type="predicted"/>
<dbReference type="SMART" id="SM00490">
    <property type="entry name" value="HELICc"/>
    <property type="match status" value="1"/>
</dbReference>
<feature type="domain" description="Helicase ATP-binding" evidence="5">
    <location>
        <begin position="638"/>
        <end position="796"/>
    </location>
</feature>
<dbReference type="PROSITE" id="PS51192">
    <property type="entry name" value="HELICASE_ATP_BIND_1"/>
    <property type="match status" value="1"/>
</dbReference>
<reference evidence="7 8" key="1">
    <citation type="submission" date="2019-03" db="EMBL/GenBank/DDBJ databases">
        <title>Diverse conjugative elements silence natural transformation in Legionella species.</title>
        <authorList>
            <person name="Durieux I."/>
            <person name="Ginevra C."/>
            <person name="Attaiech L."/>
            <person name="Picq K."/>
            <person name="Juan P.A."/>
            <person name="Jarraud S."/>
            <person name="Charpentier X."/>
        </authorList>
    </citation>
    <scope>NUCLEOTIDE SEQUENCE [LARGE SCALE GENOMIC DNA]</scope>
    <source>
        <strain evidence="7 8">HL-0427-4011</strain>
    </source>
</reference>
<keyword evidence="2 7" id="KW-0067">ATP-binding</keyword>
<dbReference type="Gene3D" id="3.40.50.10810">
    <property type="entry name" value="Tandem AAA-ATPase domain"/>
    <property type="match status" value="1"/>
</dbReference>
<dbReference type="InterPro" id="IPR007527">
    <property type="entry name" value="Znf_SWIM"/>
</dbReference>
<evidence type="ECO:0000256" key="2">
    <source>
        <dbReference type="ARBA" id="ARBA00022806"/>
    </source>
</evidence>
<dbReference type="PANTHER" id="PTHR10799">
    <property type="entry name" value="SNF2/RAD54 HELICASE FAMILY"/>
    <property type="match status" value="1"/>
</dbReference>
<keyword evidence="2 7" id="KW-0347">Helicase</keyword>
<evidence type="ECO:0000256" key="3">
    <source>
        <dbReference type="PROSITE-ProRule" id="PRU00325"/>
    </source>
</evidence>
<dbReference type="GO" id="GO:0016787">
    <property type="term" value="F:hydrolase activity"/>
    <property type="evidence" value="ECO:0007669"/>
    <property type="project" value="UniProtKB-KW"/>
</dbReference>
<keyword evidence="3" id="KW-0479">Metal-binding</keyword>
<dbReference type="AlphaFoldDB" id="A0AAX1EIA1"/>
<dbReference type="SMART" id="SM00487">
    <property type="entry name" value="DEXDc"/>
    <property type="match status" value="1"/>
</dbReference>
<dbReference type="InterPro" id="IPR027417">
    <property type="entry name" value="P-loop_NTPase"/>
</dbReference>